<evidence type="ECO:0000313" key="2">
    <source>
        <dbReference type="Proteomes" id="UP001283361"/>
    </source>
</evidence>
<name>A0AAE1DCJ2_9GAST</name>
<proteinExistence type="predicted"/>
<comment type="caution">
    <text evidence="1">The sequence shown here is derived from an EMBL/GenBank/DDBJ whole genome shotgun (WGS) entry which is preliminary data.</text>
</comment>
<accession>A0AAE1DCJ2</accession>
<sequence>MRLEVKFLPKFVCEEFSPARPFTPVWTAAHTPCSHEAMIVNFTVHANFQSGFRAECFMLRYPSVCLMKPGVIHSAGAFAKVRKSKSGFLPAESCSQGELSAGKVESNLAVTLGPWQRNS</sequence>
<dbReference type="Proteomes" id="UP001283361">
    <property type="component" value="Unassembled WGS sequence"/>
</dbReference>
<dbReference type="AlphaFoldDB" id="A0AAE1DCJ2"/>
<dbReference type="EMBL" id="JAWDGP010004442">
    <property type="protein sequence ID" value="KAK3764413.1"/>
    <property type="molecule type" value="Genomic_DNA"/>
</dbReference>
<keyword evidence="2" id="KW-1185">Reference proteome</keyword>
<organism evidence="1 2">
    <name type="scientific">Elysia crispata</name>
    <name type="common">lettuce slug</name>
    <dbReference type="NCBI Taxonomy" id="231223"/>
    <lineage>
        <taxon>Eukaryota</taxon>
        <taxon>Metazoa</taxon>
        <taxon>Spiralia</taxon>
        <taxon>Lophotrochozoa</taxon>
        <taxon>Mollusca</taxon>
        <taxon>Gastropoda</taxon>
        <taxon>Heterobranchia</taxon>
        <taxon>Euthyneura</taxon>
        <taxon>Panpulmonata</taxon>
        <taxon>Sacoglossa</taxon>
        <taxon>Placobranchoidea</taxon>
        <taxon>Plakobranchidae</taxon>
        <taxon>Elysia</taxon>
    </lineage>
</organism>
<protein>
    <submittedName>
        <fullName evidence="1">Uncharacterized protein</fullName>
    </submittedName>
</protein>
<evidence type="ECO:0000313" key="1">
    <source>
        <dbReference type="EMBL" id="KAK3764413.1"/>
    </source>
</evidence>
<gene>
    <name evidence="1" type="ORF">RRG08_040009</name>
</gene>
<reference evidence="1" key="1">
    <citation type="journal article" date="2023" name="G3 (Bethesda)">
        <title>A reference genome for the long-term kleptoplast-retaining sea slug Elysia crispata morphotype clarki.</title>
        <authorList>
            <person name="Eastman K.E."/>
            <person name="Pendleton A.L."/>
            <person name="Shaikh M.A."/>
            <person name="Suttiyut T."/>
            <person name="Ogas R."/>
            <person name="Tomko P."/>
            <person name="Gavelis G."/>
            <person name="Widhalm J.R."/>
            <person name="Wisecaver J.H."/>
        </authorList>
    </citation>
    <scope>NUCLEOTIDE SEQUENCE</scope>
    <source>
        <strain evidence="1">ECLA1</strain>
    </source>
</reference>